<keyword evidence="3" id="KW-1185">Reference proteome</keyword>
<sequence>MSNTLTFINGITHIKLTSVGYDGVEMSGNELAIYIKLPRQSKPFLPLYALRLVLLMPFIRIIVPH</sequence>
<organism evidence="2 3">
    <name type="scientific">Hydnum rufescens UP504</name>
    <dbReference type="NCBI Taxonomy" id="1448309"/>
    <lineage>
        <taxon>Eukaryota</taxon>
        <taxon>Fungi</taxon>
        <taxon>Dikarya</taxon>
        <taxon>Basidiomycota</taxon>
        <taxon>Agaricomycotina</taxon>
        <taxon>Agaricomycetes</taxon>
        <taxon>Cantharellales</taxon>
        <taxon>Hydnaceae</taxon>
        <taxon>Hydnum</taxon>
    </lineage>
</organism>
<accession>A0A9P6B3N6</accession>
<dbReference type="Proteomes" id="UP000886523">
    <property type="component" value="Unassembled WGS sequence"/>
</dbReference>
<keyword evidence="1" id="KW-0472">Membrane</keyword>
<gene>
    <name evidence="2" type="ORF">BS47DRAFT_1341011</name>
</gene>
<name>A0A9P6B3N6_9AGAM</name>
<evidence type="ECO:0000313" key="3">
    <source>
        <dbReference type="Proteomes" id="UP000886523"/>
    </source>
</evidence>
<dbReference type="AlphaFoldDB" id="A0A9P6B3N6"/>
<dbReference type="EMBL" id="MU128940">
    <property type="protein sequence ID" value="KAF9516375.1"/>
    <property type="molecule type" value="Genomic_DNA"/>
</dbReference>
<keyword evidence="1" id="KW-0812">Transmembrane</keyword>
<keyword evidence="1" id="KW-1133">Transmembrane helix</keyword>
<feature type="transmembrane region" description="Helical" evidence="1">
    <location>
        <begin position="44"/>
        <end position="63"/>
    </location>
</feature>
<comment type="caution">
    <text evidence="2">The sequence shown here is derived from an EMBL/GenBank/DDBJ whole genome shotgun (WGS) entry which is preliminary data.</text>
</comment>
<proteinExistence type="predicted"/>
<protein>
    <submittedName>
        <fullName evidence="2">Uncharacterized protein</fullName>
    </submittedName>
</protein>
<evidence type="ECO:0000256" key="1">
    <source>
        <dbReference type="SAM" id="Phobius"/>
    </source>
</evidence>
<evidence type="ECO:0000313" key="2">
    <source>
        <dbReference type="EMBL" id="KAF9516375.1"/>
    </source>
</evidence>
<reference evidence="2" key="1">
    <citation type="journal article" date="2020" name="Nat. Commun.">
        <title>Large-scale genome sequencing of mycorrhizal fungi provides insights into the early evolution of symbiotic traits.</title>
        <authorList>
            <person name="Miyauchi S."/>
            <person name="Kiss E."/>
            <person name="Kuo A."/>
            <person name="Drula E."/>
            <person name="Kohler A."/>
            <person name="Sanchez-Garcia M."/>
            <person name="Morin E."/>
            <person name="Andreopoulos B."/>
            <person name="Barry K.W."/>
            <person name="Bonito G."/>
            <person name="Buee M."/>
            <person name="Carver A."/>
            <person name="Chen C."/>
            <person name="Cichocki N."/>
            <person name="Clum A."/>
            <person name="Culley D."/>
            <person name="Crous P.W."/>
            <person name="Fauchery L."/>
            <person name="Girlanda M."/>
            <person name="Hayes R.D."/>
            <person name="Keri Z."/>
            <person name="LaButti K."/>
            <person name="Lipzen A."/>
            <person name="Lombard V."/>
            <person name="Magnuson J."/>
            <person name="Maillard F."/>
            <person name="Murat C."/>
            <person name="Nolan M."/>
            <person name="Ohm R.A."/>
            <person name="Pangilinan J."/>
            <person name="Pereira M.F."/>
            <person name="Perotto S."/>
            <person name="Peter M."/>
            <person name="Pfister S."/>
            <person name="Riley R."/>
            <person name="Sitrit Y."/>
            <person name="Stielow J.B."/>
            <person name="Szollosi G."/>
            <person name="Zifcakova L."/>
            <person name="Stursova M."/>
            <person name="Spatafora J.W."/>
            <person name="Tedersoo L."/>
            <person name="Vaario L.M."/>
            <person name="Yamada A."/>
            <person name="Yan M."/>
            <person name="Wang P."/>
            <person name="Xu J."/>
            <person name="Bruns T."/>
            <person name="Baldrian P."/>
            <person name="Vilgalys R."/>
            <person name="Dunand C."/>
            <person name="Henrissat B."/>
            <person name="Grigoriev I.V."/>
            <person name="Hibbett D."/>
            <person name="Nagy L.G."/>
            <person name="Martin F.M."/>
        </authorList>
    </citation>
    <scope>NUCLEOTIDE SEQUENCE</scope>
    <source>
        <strain evidence="2">UP504</strain>
    </source>
</reference>